<comment type="caution">
    <text evidence="11">The sequence shown here is derived from an EMBL/GenBank/DDBJ whole genome shotgun (WGS) entry which is preliminary data.</text>
</comment>
<keyword evidence="3 11" id="KW-0347">Helicase</keyword>
<dbReference type="SMART" id="SM00487">
    <property type="entry name" value="DEXDc"/>
    <property type="match status" value="1"/>
</dbReference>
<evidence type="ECO:0000259" key="8">
    <source>
        <dbReference type="PROSITE" id="PS51192"/>
    </source>
</evidence>
<dbReference type="PROSITE" id="PS51195">
    <property type="entry name" value="Q_MOTIF"/>
    <property type="match status" value="1"/>
</dbReference>
<dbReference type="SMART" id="SM00490">
    <property type="entry name" value="HELICc"/>
    <property type="match status" value="1"/>
</dbReference>
<feature type="compositionally biased region" description="Basic and acidic residues" evidence="7">
    <location>
        <begin position="23"/>
        <end position="32"/>
    </location>
</feature>
<feature type="region of interest" description="Disordered" evidence="7">
    <location>
        <begin position="718"/>
        <end position="802"/>
    </location>
</feature>
<evidence type="ECO:0000256" key="3">
    <source>
        <dbReference type="ARBA" id="ARBA00022806"/>
    </source>
</evidence>
<dbReference type="InterPro" id="IPR044742">
    <property type="entry name" value="DEAD/DEAH_RhlB"/>
</dbReference>
<evidence type="ECO:0000259" key="10">
    <source>
        <dbReference type="PROSITE" id="PS51195"/>
    </source>
</evidence>
<dbReference type="InterPro" id="IPR014001">
    <property type="entry name" value="Helicase_ATP-bd"/>
</dbReference>
<dbReference type="CDD" id="cd00268">
    <property type="entry name" value="DEADc"/>
    <property type="match status" value="1"/>
</dbReference>
<dbReference type="AlphaFoldDB" id="A0A543KN58"/>
<accession>A0A543KN58</accession>
<dbReference type="OrthoDB" id="9805696at2"/>
<sequence length="802" mass="88653">MAKSVSAGSTGKKSRHTPAQKKAAREAREKQARAQLKGPRRRPEGRYGESSDRRDDRGGYQRRDDRGGSDRRDDRGGYQRRDERGGYQGREDRGGYQGRSDRGGYQGRNDRSGSDRGGYQGRSDRGGFERRDDRGGYQGRSDRGGYQGRNDRSGSDRGGYQGRSDRGGFERRDDRGGYQGRSDRGGYQGRSDRGGFERRDDRGGYQRRDDRGGYQRRDDRPARPRWADEDRSDYRQERRDREVREERRTGSRNEHTWRTHRDERDGREARRGHHEGRGWEDRRHRGDRFDDRRGGRPERDDAGFVEAEQEREAADAAYQEHLAASAAKETVATVTEDNGFAALGLHEDLVAALARTGITQPFPIQAATIPDALEGKDLLGRGQTGSGKTMAFGLPMLHRLAGRPRAVPHRPRAIILTPTRELAMQIVDALAPLMRAIDKRFLLVAGGMSYTPQLAGLERGVDVLVATPGRLIDLIERSAADLSEVEVTILDEADHMAEMGFVDAIKQVLDLTPTDGQRLLFSATLDHGVDQVAQAYLTDPVTHSTDDVAASVDTMEHHVFLVHPHHKKPITAAIANRPGRTVVFCRTKLGADRVAMQLRDSGVFAAALHGGLNQAQRTRVLDAFKGGTLPVLVATDVAARGIHVDEVSLVLQVDPPADHKDYLHRSGRTARAGEDGVVVTLALPHQKRQVGRLLDAAGVQTDPLPVAPEDVAVIETAGGSVPDAEPIPQSRLDDILRPPRPQGRGGRGRYNDRNGRDGGRGGRGGYGGRGGDRDQRGGPSRRPRRDPDAPARDARPDWRPRG</sequence>
<dbReference type="Proteomes" id="UP000315133">
    <property type="component" value="Unassembled WGS sequence"/>
</dbReference>
<keyword evidence="2" id="KW-0378">Hydrolase</keyword>
<feature type="compositionally biased region" description="Basic and acidic residues" evidence="7">
    <location>
        <begin position="163"/>
        <end position="304"/>
    </location>
</feature>
<keyword evidence="12" id="KW-1185">Reference proteome</keyword>
<evidence type="ECO:0000256" key="1">
    <source>
        <dbReference type="ARBA" id="ARBA00022741"/>
    </source>
</evidence>
<gene>
    <name evidence="11" type="ORF">FB476_1381</name>
</gene>
<feature type="domain" description="Helicase C-terminal" evidence="9">
    <location>
        <begin position="569"/>
        <end position="712"/>
    </location>
</feature>
<dbReference type="Pfam" id="PF00271">
    <property type="entry name" value="Helicase_C"/>
    <property type="match status" value="1"/>
</dbReference>
<keyword evidence="1" id="KW-0547">Nucleotide-binding</keyword>
<dbReference type="PROSITE" id="PS51192">
    <property type="entry name" value="HELICASE_ATP_BIND_1"/>
    <property type="match status" value="1"/>
</dbReference>
<feature type="domain" description="Helicase ATP-binding" evidence="8">
    <location>
        <begin position="369"/>
        <end position="543"/>
    </location>
</feature>
<evidence type="ECO:0000256" key="6">
    <source>
        <dbReference type="PROSITE-ProRule" id="PRU00552"/>
    </source>
</evidence>
<proteinExistence type="inferred from homology"/>
<dbReference type="GO" id="GO:0003676">
    <property type="term" value="F:nucleic acid binding"/>
    <property type="evidence" value="ECO:0007669"/>
    <property type="project" value="InterPro"/>
</dbReference>
<dbReference type="PANTHER" id="PTHR47959">
    <property type="entry name" value="ATP-DEPENDENT RNA HELICASE RHLE-RELATED"/>
    <property type="match status" value="1"/>
</dbReference>
<dbReference type="RefSeq" id="WP_141819986.1">
    <property type="nucleotide sequence ID" value="NZ_BAAAIL010000003.1"/>
</dbReference>
<evidence type="ECO:0000313" key="11">
    <source>
        <dbReference type="EMBL" id="TQM96513.1"/>
    </source>
</evidence>
<dbReference type="SUPFAM" id="SSF52540">
    <property type="entry name" value="P-loop containing nucleoside triphosphate hydrolases"/>
    <property type="match status" value="1"/>
</dbReference>
<dbReference type="PROSITE" id="PS51194">
    <property type="entry name" value="HELICASE_CTER"/>
    <property type="match status" value="1"/>
</dbReference>
<dbReference type="GO" id="GO:0005524">
    <property type="term" value="F:ATP binding"/>
    <property type="evidence" value="ECO:0007669"/>
    <property type="project" value="UniProtKB-KW"/>
</dbReference>
<evidence type="ECO:0000313" key="12">
    <source>
        <dbReference type="Proteomes" id="UP000315133"/>
    </source>
</evidence>
<dbReference type="PANTHER" id="PTHR47959:SF13">
    <property type="entry name" value="ATP-DEPENDENT RNA HELICASE RHLE"/>
    <property type="match status" value="1"/>
</dbReference>
<dbReference type="InterPro" id="IPR011545">
    <property type="entry name" value="DEAD/DEAH_box_helicase_dom"/>
</dbReference>
<feature type="short sequence motif" description="Q motif" evidence="6">
    <location>
        <begin position="338"/>
        <end position="366"/>
    </location>
</feature>
<feature type="compositionally biased region" description="Basic and acidic residues" evidence="7">
    <location>
        <begin position="749"/>
        <end position="760"/>
    </location>
</feature>
<evidence type="ECO:0000259" key="9">
    <source>
        <dbReference type="PROSITE" id="PS51194"/>
    </source>
</evidence>
<dbReference type="InterPro" id="IPR001650">
    <property type="entry name" value="Helicase_C-like"/>
</dbReference>
<feature type="region of interest" description="Disordered" evidence="7">
    <location>
        <begin position="1"/>
        <end position="304"/>
    </location>
</feature>
<evidence type="ECO:0000256" key="5">
    <source>
        <dbReference type="ARBA" id="ARBA00038437"/>
    </source>
</evidence>
<feature type="compositionally biased region" description="Basic and acidic residues" evidence="7">
    <location>
        <begin position="41"/>
        <end position="114"/>
    </location>
</feature>
<evidence type="ECO:0000256" key="7">
    <source>
        <dbReference type="SAM" id="MobiDB-lite"/>
    </source>
</evidence>
<feature type="compositionally biased region" description="Basic and acidic residues" evidence="7">
    <location>
        <begin position="785"/>
        <end position="802"/>
    </location>
</feature>
<feature type="compositionally biased region" description="Polar residues" evidence="7">
    <location>
        <begin position="1"/>
        <end position="11"/>
    </location>
</feature>
<dbReference type="GO" id="GO:0016787">
    <property type="term" value="F:hydrolase activity"/>
    <property type="evidence" value="ECO:0007669"/>
    <property type="project" value="UniProtKB-KW"/>
</dbReference>
<keyword evidence="4" id="KW-0067">ATP-binding</keyword>
<dbReference type="InterPro" id="IPR050079">
    <property type="entry name" value="DEAD_box_RNA_helicase"/>
</dbReference>
<evidence type="ECO:0000256" key="4">
    <source>
        <dbReference type="ARBA" id="ARBA00022840"/>
    </source>
</evidence>
<name>A0A543KN58_9MICO</name>
<dbReference type="EMBL" id="VFPU01000001">
    <property type="protein sequence ID" value="TQM96513.1"/>
    <property type="molecule type" value="Genomic_DNA"/>
</dbReference>
<comment type="similarity">
    <text evidence="5">Belongs to the DEAD box helicase family.</text>
</comment>
<evidence type="ECO:0000256" key="2">
    <source>
        <dbReference type="ARBA" id="ARBA00022801"/>
    </source>
</evidence>
<dbReference type="CDD" id="cd18787">
    <property type="entry name" value="SF2_C_DEAD"/>
    <property type="match status" value="1"/>
</dbReference>
<dbReference type="InterPro" id="IPR014014">
    <property type="entry name" value="RNA_helicase_DEAD_Q_motif"/>
</dbReference>
<protein>
    <submittedName>
        <fullName evidence="11">Superfamily II DNA/RNA helicase</fullName>
    </submittedName>
</protein>
<dbReference type="Gene3D" id="3.40.50.300">
    <property type="entry name" value="P-loop containing nucleotide triphosphate hydrolases"/>
    <property type="match status" value="2"/>
</dbReference>
<dbReference type="GO" id="GO:0005829">
    <property type="term" value="C:cytosol"/>
    <property type="evidence" value="ECO:0007669"/>
    <property type="project" value="TreeGrafter"/>
</dbReference>
<dbReference type="Pfam" id="PF00270">
    <property type="entry name" value="DEAD"/>
    <property type="match status" value="1"/>
</dbReference>
<dbReference type="GO" id="GO:0003724">
    <property type="term" value="F:RNA helicase activity"/>
    <property type="evidence" value="ECO:0007669"/>
    <property type="project" value="InterPro"/>
</dbReference>
<feature type="domain" description="DEAD-box RNA helicase Q" evidence="10">
    <location>
        <begin position="338"/>
        <end position="366"/>
    </location>
</feature>
<organism evidence="11 12">
    <name type="scientific">Ornithinimicrobium humiphilum</name>
    <dbReference type="NCBI Taxonomy" id="125288"/>
    <lineage>
        <taxon>Bacteria</taxon>
        <taxon>Bacillati</taxon>
        <taxon>Actinomycetota</taxon>
        <taxon>Actinomycetes</taxon>
        <taxon>Micrococcales</taxon>
        <taxon>Ornithinimicrobiaceae</taxon>
        <taxon>Ornithinimicrobium</taxon>
    </lineage>
</organism>
<dbReference type="InterPro" id="IPR027417">
    <property type="entry name" value="P-loop_NTPase"/>
</dbReference>
<reference evidence="11 12" key="1">
    <citation type="submission" date="2019-06" db="EMBL/GenBank/DDBJ databases">
        <title>Sequencing the genomes of 1000 actinobacteria strains.</title>
        <authorList>
            <person name="Klenk H.-P."/>
        </authorList>
    </citation>
    <scope>NUCLEOTIDE SEQUENCE [LARGE SCALE GENOMIC DNA]</scope>
    <source>
        <strain evidence="11 12">DSM 12362</strain>
    </source>
</reference>
<feature type="compositionally biased region" description="Basic and acidic residues" evidence="7">
    <location>
        <begin position="122"/>
        <end position="155"/>
    </location>
</feature>